<keyword evidence="3" id="KW-1185">Reference proteome</keyword>
<dbReference type="InterPro" id="IPR005114">
    <property type="entry name" value="Helicase_assoc"/>
</dbReference>
<dbReference type="InterPro" id="IPR014001">
    <property type="entry name" value="Helicase_ATP-bd"/>
</dbReference>
<evidence type="ECO:0000313" key="3">
    <source>
        <dbReference type="Proteomes" id="UP001279553"/>
    </source>
</evidence>
<dbReference type="PANTHER" id="PTHR47396">
    <property type="entry name" value="TYPE I RESTRICTION ENZYME ECOKI R PROTEIN"/>
    <property type="match status" value="1"/>
</dbReference>
<dbReference type="AlphaFoldDB" id="A0AAW9DLF9"/>
<evidence type="ECO:0000313" key="2">
    <source>
        <dbReference type="EMBL" id="MDX5929434.1"/>
    </source>
</evidence>
<dbReference type="Pfam" id="PF03457">
    <property type="entry name" value="HA"/>
    <property type="match status" value="3"/>
</dbReference>
<proteinExistence type="predicted"/>
<organism evidence="2 3">
    <name type="scientific">Acidiphilium acidophilum</name>
    <name type="common">Thiobacillus acidophilus</name>
    <dbReference type="NCBI Taxonomy" id="76588"/>
    <lineage>
        <taxon>Bacteria</taxon>
        <taxon>Pseudomonadati</taxon>
        <taxon>Pseudomonadota</taxon>
        <taxon>Alphaproteobacteria</taxon>
        <taxon>Acetobacterales</taxon>
        <taxon>Acidocellaceae</taxon>
        <taxon>Acidiphilium</taxon>
    </lineage>
</organism>
<dbReference type="GO" id="GO:0003677">
    <property type="term" value="F:DNA binding"/>
    <property type="evidence" value="ECO:0007669"/>
    <property type="project" value="InterPro"/>
</dbReference>
<dbReference type="EMBL" id="JAWXYB010000006">
    <property type="protein sequence ID" value="MDX5929434.1"/>
    <property type="molecule type" value="Genomic_DNA"/>
</dbReference>
<evidence type="ECO:0000259" key="1">
    <source>
        <dbReference type="PROSITE" id="PS51192"/>
    </source>
</evidence>
<dbReference type="InterPro" id="IPR006935">
    <property type="entry name" value="Helicase/UvrB_N"/>
</dbReference>
<dbReference type="RefSeq" id="WP_319612509.1">
    <property type="nucleotide sequence ID" value="NZ_JAWXYB010000006.1"/>
</dbReference>
<dbReference type="InterPro" id="IPR050742">
    <property type="entry name" value="Helicase_Restrict-Modif_Enz"/>
</dbReference>
<dbReference type="Gene3D" id="3.40.50.300">
    <property type="entry name" value="P-loop containing nucleotide triphosphate hydrolases"/>
    <property type="match status" value="2"/>
</dbReference>
<dbReference type="InterPro" id="IPR001650">
    <property type="entry name" value="Helicase_C-like"/>
</dbReference>
<dbReference type="Proteomes" id="UP001279553">
    <property type="component" value="Unassembled WGS sequence"/>
</dbReference>
<accession>A0AAW9DLF9</accession>
<name>A0AAW9DLF9_ACIAO</name>
<reference evidence="2 3" key="1">
    <citation type="submission" date="2023-11" db="EMBL/GenBank/DDBJ databases">
        <title>MicrobeMod: A computational toolkit for identifying prokaryotic methylation and restriction-modification with nanopore sequencing.</title>
        <authorList>
            <person name="Crits-Christoph A."/>
            <person name="Kang S.C."/>
            <person name="Lee H."/>
            <person name="Ostrov N."/>
        </authorList>
    </citation>
    <scope>NUCLEOTIDE SEQUENCE [LARGE SCALE GENOMIC DNA]</scope>
    <source>
        <strain evidence="2 3">DSMZ 700</strain>
    </source>
</reference>
<dbReference type="GO" id="GO:0005524">
    <property type="term" value="F:ATP binding"/>
    <property type="evidence" value="ECO:0007669"/>
    <property type="project" value="InterPro"/>
</dbReference>
<gene>
    <name evidence="2" type="ORF">SIL87_01460</name>
</gene>
<dbReference type="Pfam" id="PF04851">
    <property type="entry name" value="ResIII"/>
    <property type="match status" value="1"/>
</dbReference>
<dbReference type="PROSITE" id="PS51192">
    <property type="entry name" value="HELICASE_ATP_BIND_1"/>
    <property type="match status" value="1"/>
</dbReference>
<dbReference type="SUPFAM" id="SSF52540">
    <property type="entry name" value="P-loop containing nucleoside triphosphate hydrolases"/>
    <property type="match status" value="1"/>
</dbReference>
<dbReference type="PANTHER" id="PTHR47396:SF1">
    <property type="entry name" value="ATP-DEPENDENT HELICASE IRC3-RELATED"/>
    <property type="match status" value="1"/>
</dbReference>
<dbReference type="SMART" id="SM00487">
    <property type="entry name" value="DEXDc"/>
    <property type="match status" value="1"/>
</dbReference>
<comment type="caution">
    <text evidence="2">The sequence shown here is derived from an EMBL/GenBank/DDBJ whole genome shotgun (WGS) entry which is preliminary data.</text>
</comment>
<dbReference type="GO" id="GO:0016787">
    <property type="term" value="F:hydrolase activity"/>
    <property type="evidence" value="ECO:0007669"/>
    <property type="project" value="InterPro"/>
</dbReference>
<dbReference type="Pfam" id="PF00271">
    <property type="entry name" value="Helicase_C"/>
    <property type="match status" value="1"/>
</dbReference>
<protein>
    <submittedName>
        <fullName evidence="2">Helicase associated domain protein</fullName>
    </submittedName>
</protein>
<dbReference type="GO" id="GO:0005829">
    <property type="term" value="C:cytosol"/>
    <property type="evidence" value="ECO:0007669"/>
    <property type="project" value="TreeGrafter"/>
</dbReference>
<dbReference type="Gene3D" id="6.10.140.530">
    <property type="match status" value="2"/>
</dbReference>
<feature type="domain" description="Helicase ATP-binding" evidence="1">
    <location>
        <begin position="31"/>
        <end position="205"/>
    </location>
</feature>
<dbReference type="InterPro" id="IPR027417">
    <property type="entry name" value="P-loop_NTPase"/>
</dbReference>
<sequence length="682" mass="74583">MTHLASLTTRIAQCSGLTLEPHQSEAVDCVLEAWTGQDRATVVMACGTGKTIVGLTVASKAIAAEEGASVGVFVPSLGLIKQIIQVWREFQPWGDRLRVIAVCSDAGVEADDIPPDEIPAVVTTDASALCRFITEAPPCAVNVIFSTYHSAWVVADALTEMRQALDIGIADEAHNTAGAADKSFGLMLHDHVLPIRKRLFMTATPRIVRRVTGEVASMDDAAIYGPIAYNLSFRRAVERGIICDWEVLISVVTRDEAQAIGLARAVHGLSGERLQEAAGRAAIAKAIESVGIKKAISFHNTILAARDFAQNQSSNDQAMPGFHIFHVNGADKVGRREAMSAFAGAEKALVSNARCLTEGVDIPAIDLIAFLGRKSSKIDIIQAIGRALRKAPGKTKGYILLPVLLDPRTGQTPEDALAESDLSLIWDVLAAMRDNDELFAENIITAGRGFQEGPPTTVLSPGWVRFLGEVDLEAIRRGIEVIALDELLFPFDHGYRHLVDFANNTGHGKVPIQHVEPDGFKLGIWVASRRKNYRQGVLSAERIAALEAIPGWTWDVLNAQWDQGIFTLRAFVEREGHANIHSKHVEPDGFKLGNWVGGRRKEYLEGILSAERIAALEAIPGWTWSVFSARWDDGMIALRAFVEREGHTKVRDRYVEPDGFKLGIWVGSRRYEYRLSNLMSGK</sequence>